<name>A0A370FYC3_9BACI</name>
<sequence length="58" mass="6385">MGNIIGLISIGFILMICFLVLYFLGTALAVIGSIVMSPLFWGIVVVIFAIRHFKRKNG</sequence>
<evidence type="ECO:0000313" key="3">
    <source>
        <dbReference type="Proteomes" id="UP000255326"/>
    </source>
</evidence>
<accession>A0A370FYC3</accession>
<dbReference type="AlphaFoldDB" id="A0A370FYC3"/>
<proteinExistence type="predicted"/>
<keyword evidence="1" id="KW-0812">Transmembrane</keyword>
<protein>
    <submittedName>
        <fullName evidence="2">Uncharacterized protein</fullName>
    </submittedName>
</protein>
<organism evidence="2 3">
    <name type="scientific">Falsibacillus pallidus</name>
    <dbReference type="NCBI Taxonomy" id="493781"/>
    <lineage>
        <taxon>Bacteria</taxon>
        <taxon>Bacillati</taxon>
        <taxon>Bacillota</taxon>
        <taxon>Bacilli</taxon>
        <taxon>Bacillales</taxon>
        <taxon>Bacillaceae</taxon>
        <taxon>Falsibacillus</taxon>
    </lineage>
</organism>
<dbReference type="RefSeq" id="WP_158538448.1">
    <property type="nucleotide sequence ID" value="NZ_QQAY01000029.1"/>
</dbReference>
<dbReference type="Proteomes" id="UP000255326">
    <property type="component" value="Unassembled WGS sequence"/>
</dbReference>
<keyword evidence="3" id="KW-1185">Reference proteome</keyword>
<keyword evidence="1" id="KW-0472">Membrane</keyword>
<keyword evidence="1" id="KW-1133">Transmembrane helix</keyword>
<evidence type="ECO:0000313" key="2">
    <source>
        <dbReference type="EMBL" id="RDI36478.1"/>
    </source>
</evidence>
<reference evidence="2 3" key="1">
    <citation type="submission" date="2018-07" db="EMBL/GenBank/DDBJ databases">
        <title>Genomic Encyclopedia of Type Strains, Phase IV (KMG-IV): sequencing the most valuable type-strain genomes for metagenomic binning, comparative biology and taxonomic classification.</title>
        <authorList>
            <person name="Goeker M."/>
        </authorList>
    </citation>
    <scope>NUCLEOTIDE SEQUENCE [LARGE SCALE GENOMIC DNA]</scope>
    <source>
        <strain evidence="2 3">DSM 25281</strain>
    </source>
</reference>
<feature type="transmembrane region" description="Helical" evidence="1">
    <location>
        <begin position="30"/>
        <end position="50"/>
    </location>
</feature>
<feature type="transmembrane region" description="Helical" evidence="1">
    <location>
        <begin position="7"/>
        <end position="24"/>
    </location>
</feature>
<dbReference type="EMBL" id="QQAY01000029">
    <property type="protein sequence ID" value="RDI36478.1"/>
    <property type="molecule type" value="Genomic_DNA"/>
</dbReference>
<evidence type="ECO:0000256" key="1">
    <source>
        <dbReference type="SAM" id="Phobius"/>
    </source>
</evidence>
<gene>
    <name evidence="2" type="ORF">DFR59_12913</name>
</gene>
<comment type="caution">
    <text evidence="2">The sequence shown here is derived from an EMBL/GenBank/DDBJ whole genome shotgun (WGS) entry which is preliminary data.</text>
</comment>